<comment type="caution">
    <text evidence="1">The sequence shown here is derived from an EMBL/GenBank/DDBJ whole genome shotgun (WGS) entry which is preliminary data.</text>
</comment>
<keyword evidence="1" id="KW-0560">Oxidoreductase</keyword>
<gene>
    <name evidence="1" type="primary">grdE_3</name>
    <name evidence="1" type="ORF">OXPF_24700</name>
</gene>
<proteinExistence type="predicted"/>
<dbReference type="STRING" id="36849.OXPF_24700"/>
<organism evidence="1 2">
    <name type="scientific">Oxobacter pfennigii</name>
    <dbReference type="NCBI Taxonomy" id="36849"/>
    <lineage>
        <taxon>Bacteria</taxon>
        <taxon>Bacillati</taxon>
        <taxon>Bacillota</taxon>
        <taxon>Clostridia</taxon>
        <taxon>Eubacteriales</taxon>
        <taxon>Clostridiaceae</taxon>
        <taxon>Oxobacter</taxon>
    </lineage>
</organism>
<evidence type="ECO:0000313" key="2">
    <source>
        <dbReference type="Proteomes" id="UP000050326"/>
    </source>
</evidence>
<dbReference type="RefSeq" id="WP_054875484.1">
    <property type="nucleotide sequence ID" value="NZ_LKET01000032.1"/>
</dbReference>
<dbReference type="EMBL" id="LKET01000032">
    <property type="protein sequence ID" value="KPU44301.1"/>
    <property type="molecule type" value="Genomic_DNA"/>
</dbReference>
<dbReference type="Pfam" id="PF09338">
    <property type="entry name" value="Gly_reductase"/>
    <property type="match status" value="1"/>
</dbReference>
<dbReference type="Proteomes" id="UP000050326">
    <property type="component" value="Unassembled WGS sequence"/>
</dbReference>
<dbReference type="OrthoDB" id="5808629at2"/>
<dbReference type="GO" id="GO:0030699">
    <property type="term" value="F:glycine reductase activity"/>
    <property type="evidence" value="ECO:0007669"/>
    <property type="project" value="UniProtKB-EC"/>
</dbReference>
<dbReference type="AlphaFoldDB" id="A0A0P8X0L3"/>
<evidence type="ECO:0000313" key="1">
    <source>
        <dbReference type="EMBL" id="KPU44301.1"/>
    </source>
</evidence>
<dbReference type="InterPro" id="IPR015417">
    <property type="entry name" value="Gly_reductase_pB_sua/b"/>
</dbReference>
<accession>A0A0P8X0L3</accession>
<dbReference type="EC" id="1.21.4.2" evidence="1"/>
<keyword evidence="2" id="KW-1185">Reference proteome</keyword>
<sequence length="417" mass="45531">MHLEKRYVDVHKIVFDEKTYIEKGELHVCKKELVDLAMDFHFESIDFELAHPGDSCRLSNVCDCIQPMYKLGEGSSTFPGIVDEVKRVGTGSSVVLRGVSITEILLLPTGSQTLDMSGPGAEKSLLLTGQAHICILAKIAAGVQNNAYFNALNIASKKVAKYIAQCAKDCIPDEVETFELKKEGLENLPRIAYIYQVFSHAPLNDTAYYGDGCATMLPTIVHPNEILDGALVFRDYHSTSNSAPTYAIQNHPVILELMDRHGKDINFIGVILSNTPAEVINKNRNAMMCAGLAKYHLNADGVIITKQGGGHPQIDTGLNCDYNEELGIKTVLLLTEFLSANSPIEELVLFSTPNANAMVTNGCLNFVDLPKVDRVIGPTVMPGRVQGDVYGPLTLSINSIRESISQIGNTNLTTVVY</sequence>
<protein>
    <submittedName>
        <fullName evidence="1">Glycine reductase complex component B subunits alpha and beta</fullName>
        <ecNumber evidence="1">1.21.4.2</ecNumber>
    </submittedName>
</protein>
<name>A0A0P8X0L3_9CLOT</name>
<reference evidence="1 2" key="1">
    <citation type="submission" date="2015-09" db="EMBL/GenBank/DDBJ databases">
        <title>Genome sequence of Oxobacter pfennigii DSM 3222.</title>
        <authorList>
            <person name="Poehlein A."/>
            <person name="Bengelsdorf F.R."/>
            <person name="Schiel-Bengelsdorf B."/>
            <person name="Duerre P."/>
            <person name="Daniel R."/>
        </authorList>
    </citation>
    <scope>NUCLEOTIDE SEQUENCE [LARGE SCALE GENOMIC DNA]</scope>
    <source>
        <strain evidence="1 2">DSM 3222</strain>
    </source>
</reference>